<feature type="transmembrane region" description="Helical" evidence="7">
    <location>
        <begin position="20"/>
        <end position="41"/>
    </location>
</feature>
<dbReference type="SUPFAM" id="SSF161098">
    <property type="entry name" value="MetI-like"/>
    <property type="match status" value="1"/>
</dbReference>
<comment type="similarity">
    <text evidence="7">Belongs to the binding-protein-dependent transport system permease family.</text>
</comment>
<protein>
    <submittedName>
        <fullName evidence="9">Sugar ABC transporter ATP-binding protein</fullName>
    </submittedName>
</protein>
<organism evidence="9 10">
    <name type="scientific">Blautia pseudococcoides</name>
    <dbReference type="NCBI Taxonomy" id="1796616"/>
    <lineage>
        <taxon>Bacteria</taxon>
        <taxon>Bacillati</taxon>
        <taxon>Bacillota</taxon>
        <taxon>Clostridia</taxon>
        <taxon>Lachnospirales</taxon>
        <taxon>Lachnospiraceae</taxon>
        <taxon>Blautia</taxon>
    </lineage>
</organism>
<dbReference type="PROSITE" id="PS50928">
    <property type="entry name" value="ABC_TM1"/>
    <property type="match status" value="1"/>
</dbReference>
<dbReference type="EMBL" id="CP015405">
    <property type="protein sequence ID" value="ANU77467.1"/>
    <property type="molecule type" value="Genomic_DNA"/>
</dbReference>
<dbReference type="GO" id="GO:0005886">
    <property type="term" value="C:plasma membrane"/>
    <property type="evidence" value="ECO:0007669"/>
    <property type="project" value="UniProtKB-SubCell"/>
</dbReference>
<dbReference type="Pfam" id="PF00528">
    <property type="entry name" value="BPD_transp_1"/>
    <property type="match status" value="1"/>
</dbReference>
<feature type="transmembrane region" description="Helical" evidence="7">
    <location>
        <begin position="249"/>
        <end position="270"/>
    </location>
</feature>
<keyword evidence="9" id="KW-0067">ATP-binding</keyword>
<evidence type="ECO:0000256" key="5">
    <source>
        <dbReference type="ARBA" id="ARBA00022989"/>
    </source>
</evidence>
<accession>A0A1C7ICS9</accession>
<keyword evidence="10" id="KW-1185">Reference proteome</keyword>
<evidence type="ECO:0000256" key="4">
    <source>
        <dbReference type="ARBA" id="ARBA00022692"/>
    </source>
</evidence>
<feature type="transmembrane region" description="Helical" evidence="7">
    <location>
        <begin position="117"/>
        <end position="139"/>
    </location>
</feature>
<dbReference type="InterPro" id="IPR000515">
    <property type="entry name" value="MetI-like"/>
</dbReference>
<evidence type="ECO:0000256" key="3">
    <source>
        <dbReference type="ARBA" id="ARBA00022475"/>
    </source>
</evidence>
<dbReference type="OrthoDB" id="9787837at2"/>
<sequence>MAKPDGKRKHRKGPSLEVILLYAFLIILAILFVLPIFYLFMGSFKAESELFRTPFKWLPDKFRLDNFENMFSSIPFFKYLKNTMIIVICNIAGSLLSCSLVAYGFSRLRWPGRDKVFILVLITMILPYQVTLVPLFLMFTKMKWIGTFLPLTVTCFFGNPFFIFLLRQFFTGIPQDISEAARIDGAGEFTIFSKLVIPMAKPALTTVAIFAFIRSWNDFLGPLVFLGKDELYTLSLAASMLKSNLDPNWSMLLALGAVMILPVLILFFVMQKYFIQGIAMSGIKG</sequence>
<feature type="transmembrane region" description="Helical" evidence="7">
    <location>
        <begin position="145"/>
        <end position="170"/>
    </location>
</feature>
<keyword evidence="9" id="KW-0547">Nucleotide-binding</keyword>
<keyword evidence="2 7" id="KW-0813">Transport</keyword>
<dbReference type="RefSeq" id="WP_065543593.1">
    <property type="nucleotide sequence ID" value="NZ_CP015405.2"/>
</dbReference>
<evidence type="ECO:0000256" key="7">
    <source>
        <dbReference type="RuleBase" id="RU363032"/>
    </source>
</evidence>
<dbReference type="Proteomes" id="UP000092574">
    <property type="component" value="Chromosome"/>
</dbReference>
<evidence type="ECO:0000256" key="6">
    <source>
        <dbReference type="ARBA" id="ARBA00023136"/>
    </source>
</evidence>
<feature type="transmembrane region" description="Helical" evidence="7">
    <location>
        <begin position="84"/>
        <end position="105"/>
    </location>
</feature>
<gene>
    <name evidence="9" type="ORF">A4V09_17990</name>
</gene>
<dbReference type="AlphaFoldDB" id="A0A1C7ICS9"/>
<dbReference type="PANTHER" id="PTHR43744">
    <property type="entry name" value="ABC TRANSPORTER PERMEASE PROTEIN MG189-RELATED-RELATED"/>
    <property type="match status" value="1"/>
</dbReference>
<reference evidence="9" key="1">
    <citation type="submission" date="2017-04" db="EMBL/GenBank/DDBJ databases">
        <title>Complete Genome Sequences of Twelve Strains of a Stable Defined Moderately Diverse Mouse Microbiota 2 (sDMDMm2).</title>
        <authorList>
            <person name="Uchimura Y."/>
            <person name="Wyss M."/>
            <person name="Brugiroux S."/>
            <person name="Limenitakis J.P."/>
            <person name="Stecher B."/>
            <person name="McCoy K.D."/>
            <person name="Macpherson A.J."/>
        </authorList>
    </citation>
    <scope>NUCLEOTIDE SEQUENCE</scope>
    <source>
        <strain evidence="9">YL58</strain>
    </source>
</reference>
<feature type="domain" description="ABC transmembrane type-1" evidence="8">
    <location>
        <begin position="80"/>
        <end position="270"/>
    </location>
</feature>
<dbReference type="STRING" id="1796616.A4V09_17990"/>
<dbReference type="Gene3D" id="1.10.3720.10">
    <property type="entry name" value="MetI-like"/>
    <property type="match status" value="1"/>
</dbReference>
<dbReference type="InterPro" id="IPR035906">
    <property type="entry name" value="MetI-like_sf"/>
</dbReference>
<keyword evidence="3" id="KW-1003">Cell membrane</keyword>
<name>A0A1C7ICS9_9FIRM</name>
<keyword evidence="5 7" id="KW-1133">Transmembrane helix</keyword>
<dbReference type="GO" id="GO:0005524">
    <property type="term" value="F:ATP binding"/>
    <property type="evidence" value="ECO:0007669"/>
    <property type="project" value="UniProtKB-KW"/>
</dbReference>
<dbReference type="KEGG" id="byl:A4V09_17990"/>
<evidence type="ECO:0000259" key="8">
    <source>
        <dbReference type="PROSITE" id="PS50928"/>
    </source>
</evidence>
<dbReference type="CDD" id="cd06261">
    <property type="entry name" value="TM_PBP2"/>
    <property type="match status" value="1"/>
</dbReference>
<proteinExistence type="inferred from homology"/>
<keyword evidence="6 7" id="KW-0472">Membrane</keyword>
<dbReference type="PANTHER" id="PTHR43744:SF6">
    <property type="entry name" value="ABC TRANSPORTER PERMEASE PROTEIN YESQ-RELATED"/>
    <property type="match status" value="1"/>
</dbReference>
<feature type="transmembrane region" description="Helical" evidence="7">
    <location>
        <begin position="191"/>
        <end position="213"/>
    </location>
</feature>
<dbReference type="GO" id="GO:0055085">
    <property type="term" value="P:transmembrane transport"/>
    <property type="evidence" value="ECO:0007669"/>
    <property type="project" value="InterPro"/>
</dbReference>
<evidence type="ECO:0000313" key="10">
    <source>
        <dbReference type="Proteomes" id="UP000092574"/>
    </source>
</evidence>
<evidence type="ECO:0000256" key="1">
    <source>
        <dbReference type="ARBA" id="ARBA00004651"/>
    </source>
</evidence>
<evidence type="ECO:0000256" key="2">
    <source>
        <dbReference type="ARBA" id="ARBA00022448"/>
    </source>
</evidence>
<evidence type="ECO:0000313" key="9">
    <source>
        <dbReference type="EMBL" id="ANU77467.1"/>
    </source>
</evidence>
<keyword evidence="4 7" id="KW-0812">Transmembrane</keyword>
<comment type="subcellular location">
    <subcellularLocation>
        <location evidence="1 7">Cell membrane</location>
        <topology evidence="1 7">Multi-pass membrane protein</topology>
    </subcellularLocation>
</comment>